<evidence type="ECO:0000256" key="5">
    <source>
        <dbReference type="ARBA" id="ARBA00022801"/>
    </source>
</evidence>
<evidence type="ECO:0000313" key="11">
    <source>
        <dbReference type="EMBL" id="KAF2867994.1"/>
    </source>
</evidence>
<evidence type="ECO:0000256" key="8">
    <source>
        <dbReference type="RuleBase" id="RU367053"/>
    </source>
</evidence>
<name>A0A7C8I136_9PLEO</name>
<dbReference type="GO" id="GO:0031533">
    <property type="term" value="C:mRNA capping enzyme complex"/>
    <property type="evidence" value="ECO:0007669"/>
    <property type="project" value="UniProtKB-UniRule"/>
</dbReference>
<evidence type="ECO:0000256" key="9">
    <source>
        <dbReference type="SAM" id="MobiDB-lite"/>
    </source>
</evidence>
<feature type="compositionally biased region" description="Basic and acidic residues" evidence="9">
    <location>
        <begin position="126"/>
        <end position="135"/>
    </location>
</feature>
<feature type="compositionally biased region" description="Pro residues" evidence="9">
    <location>
        <begin position="84"/>
        <end position="102"/>
    </location>
</feature>
<keyword evidence="5 8" id="KW-0378">Hydrolase</keyword>
<dbReference type="AlphaFoldDB" id="A0A7C8I136"/>
<dbReference type="InterPro" id="IPR037009">
    <property type="entry name" value="mRNA_triPase_Cet1_sf"/>
</dbReference>
<evidence type="ECO:0000256" key="1">
    <source>
        <dbReference type="ARBA" id="ARBA00001946"/>
    </source>
</evidence>
<comment type="cofactor">
    <cofactor evidence="1 8">
        <name>Mg(2+)</name>
        <dbReference type="ChEBI" id="CHEBI:18420"/>
    </cofactor>
</comment>
<evidence type="ECO:0000256" key="2">
    <source>
        <dbReference type="ARBA" id="ARBA00004123"/>
    </source>
</evidence>
<dbReference type="InterPro" id="IPR040343">
    <property type="entry name" value="Cet1/Ctl1"/>
</dbReference>
<sequence>MNISALVNPVSEGLPRRSSSNSQIIPPSPATSVAKLPTPPATTPKAMPRKRKLRDPKPIWAYREGETLEGEAREQYEQQQQARPSPPPPPTPWQPNHPPSAQPPSYNQGHGGPQSSNQFQPPPAADELHGFERPVSDDPYVYNELVRKLGEFIMNTVVDNNDIRYALEESRHTQVEIEARWGQIENKMTNQRLAGVHETECILKATETHNFRFRSTMTLDQHKRTNGFLNSQVQQSKVPGVQRPNIDYKHVKEIDVFYDLDVPSLEILPAQTRKVLIDSLSHGASSIRLRVTRDAKTNAVLRKVIKSRVANLEISSPQTEWDYRIGVNLEINYPGDFENLSPTVEPGRSSGSTARSKDRISYSWLGAYQIDLTQVIQEHGKNHELELELEPTILLEAGDRALQGDDRDFEKLMTGMLNNLRALSREITGPPGGA</sequence>
<reference evidence="11 12" key="1">
    <citation type="submission" date="2020-01" db="EMBL/GenBank/DDBJ databases">
        <authorList>
            <consortium name="DOE Joint Genome Institute"/>
            <person name="Haridas S."/>
            <person name="Albert R."/>
            <person name="Binder M."/>
            <person name="Bloem J."/>
            <person name="Labutti K."/>
            <person name="Salamov A."/>
            <person name="Andreopoulos B."/>
            <person name="Baker S.E."/>
            <person name="Barry K."/>
            <person name="Bills G."/>
            <person name="Bluhm B.H."/>
            <person name="Cannon C."/>
            <person name="Castanera R."/>
            <person name="Culley D.E."/>
            <person name="Daum C."/>
            <person name="Ezra D."/>
            <person name="Gonzalez J.B."/>
            <person name="Henrissat B."/>
            <person name="Kuo A."/>
            <person name="Liang C."/>
            <person name="Lipzen A."/>
            <person name="Lutzoni F."/>
            <person name="Magnuson J."/>
            <person name="Mondo S."/>
            <person name="Nolan M."/>
            <person name="Ohm R."/>
            <person name="Pangilinan J."/>
            <person name="Park H.-J.H."/>
            <person name="Ramirez L."/>
            <person name="Alfaro M."/>
            <person name="Sun H."/>
            <person name="Tritt A."/>
            <person name="Yoshinaga Y."/>
            <person name="Zwiers L.-H.L."/>
            <person name="Turgeon B.G."/>
            <person name="Goodwin S.B."/>
            <person name="Spatafora J.W."/>
            <person name="Crous P.W."/>
            <person name="Grigoriev I.V."/>
        </authorList>
    </citation>
    <scope>NUCLEOTIDE SEQUENCE [LARGE SCALE GENOMIC DNA]</scope>
    <source>
        <strain evidence="11 12">CBS 611.86</strain>
    </source>
</reference>
<dbReference type="Proteomes" id="UP000481861">
    <property type="component" value="Unassembled WGS sequence"/>
</dbReference>
<feature type="domain" description="mRNA triphosphatase Cet1-like" evidence="10">
    <location>
        <begin position="143"/>
        <end position="389"/>
    </location>
</feature>
<comment type="subunit">
    <text evidence="8">Heterodimer. The mRNA-capping enzyme is composed of two separate chains alpha and beta, respectively a mRNA guanylyltransferase and an mRNA 5'-triphosphate monophosphatase.</text>
</comment>
<dbReference type="SUPFAM" id="SSF55154">
    <property type="entry name" value="CYTH-like phosphatases"/>
    <property type="match status" value="1"/>
</dbReference>
<dbReference type="GO" id="GO:0140818">
    <property type="term" value="F:mRNA 5'-triphosphate monophosphatase activity"/>
    <property type="evidence" value="ECO:0007669"/>
    <property type="project" value="UniProtKB-EC"/>
</dbReference>
<dbReference type="EC" id="3.6.1.74" evidence="8"/>
<gene>
    <name evidence="11" type="ORF">BDV95DRAFT_581084</name>
</gene>
<comment type="catalytic activity">
    <reaction evidence="7">
        <text>a 5'-end triphospho-ribonucleoside in mRNA + H2O = a 5'-end diphospho-ribonucleoside in mRNA + phosphate + H(+)</text>
        <dbReference type="Rhea" id="RHEA:67004"/>
        <dbReference type="Rhea" id="RHEA-COMP:17164"/>
        <dbReference type="Rhea" id="RHEA-COMP:17165"/>
        <dbReference type="ChEBI" id="CHEBI:15377"/>
        <dbReference type="ChEBI" id="CHEBI:15378"/>
        <dbReference type="ChEBI" id="CHEBI:43474"/>
        <dbReference type="ChEBI" id="CHEBI:167616"/>
        <dbReference type="ChEBI" id="CHEBI:167618"/>
        <dbReference type="EC" id="3.6.1.74"/>
    </reaction>
    <physiologicalReaction direction="left-to-right" evidence="7">
        <dbReference type="Rhea" id="RHEA:67005"/>
    </physiologicalReaction>
</comment>
<evidence type="ECO:0000256" key="7">
    <source>
        <dbReference type="ARBA" id="ARBA00047740"/>
    </source>
</evidence>
<comment type="similarity">
    <text evidence="3 8">Belongs to the fungal TPase family.</text>
</comment>
<dbReference type="GO" id="GO:0004651">
    <property type="term" value="F:polynucleotide 5'-phosphatase activity"/>
    <property type="evidence" value="ECO:0007669"/>
    <property type="project" value="UniProtKB-UniRule"/>
</dbReference>
<evidence type="ECO:0000313" key="12">
    <source>
        <dbReference type="Proteomes" id="UP000481861"/>
    </source>
</evidence>
<feature type="compositionally biased region" description="Low complexity" evidence="9">
    <location>
        <begin position="16"/>
        <end position="25"/>
    </location>
</feature>
<evidence type="ECO:0000256" key="4">
    <source>
        <dbReference type="ARBA" id="ARBA00022664"/>
    </source>
</evidence>
<dbReference type="Pfam" id="PF02940">
    <property type="entry name" value="mRNA_triPase"/>
    <property type="match status" value="1"/>
</dbReference>
<evidence type="ECO:0000256" key="6">
    <source>
        <dbReference type="ARBA" id="ARBA00023242"/>
    </source>
</evidence>
<comment type="function">
    <text evidence="8">First step of mRNA capping. Converts the 5'-triphosphate end of a nascent mRNA chain into a diphosphate end.</text>
</comment>
<dbReference type="PANTHER" id="PTHR28118:SF1">
    <property type="entry name" value="POLYNUCLEOTIDE 5'-TRIPHOSPHATASE CTL1-RELATED"/>
    <property type="match status" value="1"/>
</dbReference>
<keyword evidence="4 8" id="KW-0507">mRNA processing</keyword>
<dbReference type="InterPro" id="IPR004206">
    <property type="entry name" value="mRNA_triPase_Cet1"/>
</dbReference>
<dbReference type="CDD" id="cd07470">
    <property type="entry name" value="CYTH-like_mRNA_RTPase"/>
    <property type="match status" value="1"/>
</dbReference>
<dbReference type="InterPro" id="IPR033469">
    <property type="entry name" value="CYTH-like_dom_sf"/>
</dbReference>
<evidence type="ECO:0000259" key="10">
    <source>
        <dbReference type="Pfam" id="PF02940"/>
    </source>
</evidence>
<dbReference type="OrthoDB" id="272147at2759"/>
<comment type="caution">
    <text evidence="11">The sequence shown here is derived from an EMBL/GenBank/DDBJ whole genome shotgun (WGS) entry which is preliminary data.</text>
</comment>
<keyword evidence="8" id="KW-0506">mRNA capping</keyword>
<dbReference type="EMBL" id="JAADJZ010000021">
    <property type="protein sequence ID" value="KAF2867994.1"/>
    <property type="molecule type" value="Genomic_DNA"/>
</dbReference>
<evidence type="ECO:0000256" key="3">
    <source>
        <dbReference type="ARBA" id="ARBA00006345"/>
    </source>
</evidence>
<keyword evidence="6 8" id="KW-0539">Nucleus</keyword>
<organism evidence="11 12">
    <name type="scientific">Massariosphaeria phaeospora</name>
    <dbReference type="NCBI Taxonomy" id="100035"/>
    <lineage>
        <taxon>Eukaryota</taxon>
        <taxon>Fungi</taxon>
        <taxon>Dikarya</taxon>
        <taxon>Ascomycota</taxon>
        <taxon>Pezizomycotina</taxon>
        <taxon>Dothideomycetes</taxon>
        <taxon>Pleosporomycetidae</taxon>
        <taxon>Pleosporales</taxon>
        <taxon>Pleosporales incertae sedis</taxon>
        <taxon>Massariosphaeria</taxon>
    </lineage>
</organism>
<dbReference type="GO" id="GO:0006370">
    <property type="term" value="P:7-methylguanosine mRNA capping"/>
    <property type="evidence" value="ECO:0007669"/>
    <property type="project" value="UniProtKB-UniRule"/>
</dbReference>
<dbReference type="PANTHER" id="PTHR28118">
    <property type="entry name" value="POLYNUCLEOTIDE 5'-TRIPHOSPHATASE-RELATED"/>
    <property type="match status" value="1"/>
</dbReference>
<dbReference type="Gene3D" id="3.20.100.10">
    <property type="entry name" value="mRNA triphosphatase Cet1-like"/>
    <property type="match status" value="1"/>
</dbReference>
<feature type="region of interest" description="Disordered" evidence="9">
    <location>
        <begin position="1"/>
        <end position="135"/>
    </location>
</feature>
<proteinExistence type="inferred from homology"/>
<keyword evidence="12" id="KW-1185">Reference proteome</keyword>
<comment type="subcellular location">
    <subcellularLocation>
        <location evidence="2 8">Nucleus</location>
    </subcellularLocation>
</comment>
<accession>A0A7C8I136</accession>
<feature type="compositionally biased region" description="Basic and acidic residues" evidence="9">
    <location>
        <begin position="63"/>
        <end position="76"/>
    </location>
</feature>
<feature type="compositionally biased region" description="Polar residues" evidence="9">
    <location>
        <begin position="103"/>
        <end position="119"/>
    </location>
</feature>
<protein>
    <recommendedName>
        <fullName evidence="8">mRNA-capping enzyme subunit beta</fullName>
        <ecNumber evidence="8">3.6.1.74</ecNumber>
    </recommendedName>
    <alternativeName>
        <fullName evidence="8">mRNA 5'-phosphatase</fullName>
    </alternativeName>
    <alternativeName>
        <fullName evidence="8">mRNA 5'-triphosphate monophosphatase</fullName>
    </alternativeName>
</protein>